<feature type="transmembrane region" description="Helical" evidence="2">
    <location>
        <begin position="669"/>
        <end position="691"/>
    </location>
</feature>
<dbReference type="OrthoDB" id="5342924at2759"/>
<keyword evidence="2" id="KW-1133">Transmembrane helix</keyword>
<evidence type="ECO:0000313" key="4">
    <source>
        <dbReference type="Proteomes" id="UP000698800"/>
    </source>
</evidence>
<name>A0A9P8I0F8_9PEZI</name>
<evidence type="ECO:0000256" key="2">
    <source>
        <dbReference type="SAM" id="Phobius"/>
    </source>
</evidence>
<dbReference type="Proteomes" id="UP000698800">
    <property type="component" value="Unassembled WGS sequence"/>
</dbReference>
<keyword evidence="4" id="KW-1185">Reference proteome</keyword>
<comment type="caution">
    <text evidence="3">The sequence shown here is derived from an EMBL/GenBank/DDBJ whole genome shotgun (WGS) entry which is preliminary data.</text>
</comment>
<feature type="region of interest" description="Disordered" evidence="1">
    <location>
        <begin position="1"/>
        <end position="28"/>
    </location>
</feature>
<feature type="transmembrane region" description="Helical" evidence="2">
    <location>
        <begin position="183"/>
        <end position="203"/>
    </location>
</feature>
<organism evidence="3 4">
    <name type="scientific">Glutinoglossum americanum</name>
    <dbReference type="NCBI Taxonomy" id="1670608"/>
    <lineage>
        <taxon>Eukaryota</taxon>
        <taxon>Fungi</taxon>
        <taxon>Dikarya</taxon>
        <taxon>Ascomycota</taxon>
        <taxon>Pezizomycotina</taxon>
        <taxon>Geoglossomycetes</taxon>
        <taxon>Geoglossales</taxon>
        <taxon>Geoglossaceae</taxon>
        <taxon>Glutinoglossum</taxon>
    </lineage>
</organism>
<evidence type="ECO:0000256" key="1">
    <source>
        <dbReference type="SAM" id="MobiDB-lite"/>
    </source>
</evidence>
<proteinExistence type="predicted"/>
<keyword evidence="2" id="KW-0472">Membrane</keyword>
<protein>
    <submittedName>
        <fullName evidence="3">Uncharacterized protein</fullName>
    </submittedName>
</protein>
<keyword evidence="2" id="KW-0812">Transmembrane</keyword>
<dbReference type="EMBL" id="JAGHQL010000203">
    <property type="protein sequence ID" value="KAH0536478.1"/>
    <property type="molecule type" value="Genomic_DNA"/>
</dbReference>
<accession>A0A9P8I0F8</accession>
<evidence type="ECO:0000313" key="3">
    <source>
        <dbReference type="EMBL" id="KAH0536478.1"/>
    </source>
</evidence>
<dbReference type="AlphaFoldDB" id="A0A9P8I0F8"/>
<gene>
    <name evidence="3" type="ORF">FGG08_006659</name>
</gene>
<feature type="transmembrane region" description="Helical" evidence="2">
    <location>
        <begin position="118"/>
        <end position="137"/>
    </location>
</feature>
<sequence>MGEWAGPLIAGREEPKDEETESSPARRPSRLGSFAGRIAFDLFCLAWIVPIVILLILNFNSWVVGAGVGCRLKLRKDGCYIDLLSTDGPDTAERAKRLDKRDHEILGGLQFVAKGLEVWFTIIAASLIYDLTILLALKIGGLPIGYLMTHAEFGDILTLFESTFWGPSGLFRHGHRGGRARRFWLFAFVLLATVLCIACNLMGPSTAVLVLPTLGWSQIDYPISQRFGRMASSDPPANPAIAPGCNASSLSNGDYTCTGYYSSSLDAHSSISLFNYEELSREYSTQTSLGGESGLSFAYNLTDVNGAVWVPNRQVLRDVSNDYVVYQASQGINQTFEDAVSFATQNAGRSIDRGLFDSYRNALDVKLFRKGPSMGLSSFCNRANVAEIALSDTKSVRCYNYTFVVGDYAVECFRTGEGWNEAGFAHSQFSIGNADIHSTGNVSVDVYSVLGGIFLNGSSLSCASPTESAQSCDWDIMFSANPPSDVTEDPGNLQLVEYSSPSLLGSNATVWCLNIVNVTTLDYVIDVSPDANTLGLVTLNAPSVQGGGRQDTIQLHPDWILAAWAVPRSGTVDGDRAAALNSVRTFKAAANSQPPATLNDTALIPDPDMDPFFSQHYLVSLHAVSLVDFTTINVTESSAHTTDPSHPPLPVSRSLRVWSYGHESHTFKLGAAVSLFGCLCVLLRVAIGFFFTSRRRSTLKFLAAAMKYSPQGEFDGLEKESDWARVEVIVSHDDMGKVEFFPRQEG</sequence>
<feature type="transmembrane region" description="Helical" evidence="2">
    <location>
        <begin position="34"/>
        <end position="57"/>
    </location>
</feature>
<reference evidence="3" key="1">
    <citation type="submission" date="2021-03" db="EMBL/GenBank/DDBJ databases">
        <title>Comparative genomics and phylogenomic investigation of the class Geoglossomycetes provide insights into ecological specialization and systematics.</title>
        <authorList>
            <person name="Melie T."/>
            <person name="Pirro S."/>
            <person name="Miller A.N."/>
            <person name="Quandt A."/>
        </authorList>
    </citation>
    <scope>NUCLEOTIDE SEQUENCE</scope>
    <source>
        <strain evidence="3">GBOQ0MN5Z8</strain>
    </source>
</reference>